<dbReference type="Proteomes" id="UP000026961">
    <property type="component" value="Chromosome 6"/>
</dbReference>
<evidence type="ECO:0000256" key="1">
    <source>
        <dbReference type="SAM" id="MobiDB-lite"/>
    </source>
</evidence>
<accession>A0A0E0ADK2</accession>
<dbReference type="EnsemblPlants" id="OGLUM06G26810.1">
    <property type="protein sequence ID" value="OGLUM06G26810.1"/>
    <property type="gene ID" value="OGLUM06G26810"/>
</dbReference>
<keyword evidence="3" id="KW-1185">Reference proteome</keyword>
<evidence type="ECO:0000313" key="2">
    <source>
        <dbReference type="EnsemblPlants" id="OGLUM06G26810.1"/>
    </source>
</evidence>
<reference evidence="2" key="2">
    <citation type="submission" date="2018-05" db="EMBL/GenBank/DDBJ databases">
        <title>OgluRS3 (Oryza glumaepatula Reference Sequence Version 3).</title>
        <authorList>
            <person name="Zhang J."/>
            <person name="Kudrna D."/>
            <person name="Lee S."/>
            <person name="Talag J."/>
            <person name="Welchert J."/>
            <person name="Wing R.A."/>
        </authorList>
    </citation>
    <scope>NUCLEOTIDE SEQUENCE [LARGE SCALE GENOMIC DNA]</scope>
</reference>
<proteinExistence type="predicted"/>
<dbReference type="AlphaFoldDB" id="A0A0E0ADK2"/>
<reference evidence="2" key="1">
    <citation type="submission" date="2015-04" db="UniProtKB">
        <authorList>
            <consortium name="EnsemblPlants"/>
        </authorList>
    </citation>
    <scope>IDENTIFICATION</scope>
</reference>
<dbReference type="HOGENOM" id="CLU_518167_0_0_1"/>
<organism evidence="2">
    <name type="scientific">Oryza glumipatula</name>
    <dbReference type="NCBI Taxonomy" id="40148"/>
    <lineage>
        <taxon>Eukaryota</taxon>
        <taxon>Viridiplantae</taxon>
        <taxon>Streptophyta</taxon>
        <taxon>Embryophyta</taxon>
        <taxon>Tracheophyta</taxon>
        <taxon>Spermatophyta</taxon>
        <taxon>Magnoliopsida</taxon>
        <taxon>Liliopsida</taxon>
        <taxon>Poales</taxon>
        <taxon>Poaceae</taxon>
        <taxon>BOP clade</taxon>
        <taxon>Oryzoideae</taxon>
        <taxon>Oryzeae</taxon>
        <taxon>Oryzinae</taxon>
        <taxon>Oryza</taxon>
    </lineage>
</organism>
<evidence type="ECO:0000313" key="3">
    <source>
        <dbReference type="Proteomes" id="UP000026961"/>
    </source>
</evidence>
<name>A0A0E0ADK2_9ORYZ</name>
<feature type="region of interest" description="Disordered" evidence="1">
    <location>
        <begin position="461"/>
        <end position="487"/>
    </location>
</feature>
<sequence>MQVARSGGDEIAAKLSSSSSPPLWTRTMKHQAQQGSQIRWHVVSAVAAKPTLRERPMDEELSLAMECDALIWGSSSSRSSSGAKCPPPKPPPAGPSPSSSSGKLRLCWLDEFITINSFSDDDQVDYKASDVKDVIIFKPALDCLISQTNFIKMGGILIKIGRKGQGFIPQLNLPKAQRNSSPLHASEDRNLRFDLFTALLNIFGSSPPFFHAMSTFYDRVPRLDGGLDFHDNILQLVTNSLSLHFPRIITSLVNMESNWKVESNAMHSWVLGCAVRGIKQWKVECNAMHSWVLGCAVRMHTSRSGCSSTTSAAAASPPPAPTSSSPAPPPMTKNTAGSAPPSPPRQRLATARSHILIVTTAAAAHDKQRRWVGATIPGLASVDTEGLAAVSRGCSSKCGASTSPDKEADPLAADDGDDPAPTTEVARHINHPWPCAAQSSALQSSYRRRWHWVAQRPGLVDEREPAGDSVRRGGDSRSPGLDDARSRSERHLRILRGRLVLLTVAPIPATGRALVLLARAVLAASARLVPASRARVFSVVAIVNPRHWRTSVR</sequence>
<feature type="region of interest" description="Disordered" evidence="1">
    <location>
        <begin position="1"/>
        <end position="36"/>
    </location>
</feature>
<feature type="region of interest" description="Disordered" evidence="1">
    <location>
        <begin position="76"/>
        <end position="100"/>
    </location>
</feature>
<feature type="region of interest" description="Disordered" evidence="1">
    <location>
        <begin position="306"/>
        <end position="348"/>
    </location>
</feature>
<protein>
    <submittedName>
        <fullName evidence="2">Uncharacterized protein</fullName>
    </submittedName>
</protein>
<feature type="compositionally biased region" description="Pro residues" evidence="1">
    <location>
        <begin position="85"/>
        <end position="95"/>
    </location>
</feature>
<feature type="region of interest" description="Disordered" evidence="1">
    <location>
        <begin position="394"/>
        <end position="423"/>
    </location>
</feature>
<dbReference type="Gramene" id="OGLUM06G26810.1">
    <property type="protein sequence ID" value="OGLUM06G26810.1"/>
    <property type="gene ID" value="OGLUM06G26810"/>
</dbReference>
<feature type="compositionally biased region" description="Pro residues" evidence="1">
    <location>
        <begin position="316"/>
        <end position="331"/>
    </location>
</feature>